<evidence type="ECO:0000313" key="14">
    <source>
        <dbReference type="Proteomes" id="UP000215633"/>
    </source>
</evidence>
<dbReference type="InterPro" id="IPR023032">
    <property type="entry name" value="tRNA_MAMT_biosynth_bifunc_MnmC"/>
</dbReference>
<keyword evidence="2 10" id="KW-0489">Methyltransferase</keyword>
<sequence length="632" mass="65004">MSSYVPLTSPEADLDADGRLRSARYGDVYHSAAGALGQAEHVFLRGNGLPGRWRGRDAFTVCETGFGLGLNFLALWRAWRDDAARARRLHVLSIEAHPFAREPLRRWLAQLAPPALRGLAEQLASQWPARLPGLHRLEFEGGAVTLTLAFGQAACLAPLLQARVDAYFLDGFAPDRNPAMWQPELLRELARLAASDATLATWASAGFVRRALAEAGFQVRKEAGYGGKRHMTVGVRTAPAPAGSAMAAALAQARAAAGAAGDGAVAVVGGGLAGAGIAQALALRGRPVVVIDSAAPAGAAHAGHAAAALTPLIARDDNARARLSRAGSQRAWARWAALPGAAAPLRCGTLQLERDGGRAAALADTLQGLQFPAEWVRAVDRDEAAALAGLPVARGGLYFADGMLVRPDALIAALLDSPGIRRVTGQAARVQRVDGQWQVLDGRAQVLAQAGSLVLANAYGAQAVLRDSGLLEPLPRLAQMHALAGEVTLLPAGSLGGGPRCIVGGEGYLLPAVAGLCVAGSTYAHGAAAARVSAEGQQVNLGKAAGLLGHAPAAWAGFAAGQLAGWAGWRAVLPGRLPAIGPLAHAPGLWLASGYASRGLSWSALAGDVVAACLCDEPMPLETDLLAAIAPR</sequence>
<protein>
    <recommendedName>
        <fullName evidence="10">tRNA 5-methylaminomethyl-2-thiouridine biosynthesis bifunctional protein MnmC</fullName>
        <shortName evidence="10">tRNA mnm(5)s(2)U biosynthesis bifunctional protein</shortName>
    </recommendedName>
    <domain>
        <recommendedName>
            <fullName evidence="10">tRNA (mnm(5)s(2)U34)-methyltransferase</fullName>
            <ecNumber evidence="10">2.1.1.61</ecNumber>
        </recommendedName>
    </domain>
    <domain>
        <recommendedName>
            <fullName evidence="10">FAD-dependent cmnm(5)s(2)U34 oxidoreductase</fullName>
            <ecNumber evidence="10">1.5.-.-</ecNumber>
        </recommendedName>
    </domain>
</protein>
<keyword evidence="5 10" id="KW-0949">S-adenosyl-L-methionine</keyword>
<dbReference type="Pfam" id="PF05430">
    <property type="entry name" value="Methyltransf_30"/>
    <property type="match status" value="1"/>
</dbReference>
<feature type="region of interest" description="FAD-dependent cmnm(5)s(2)U34 oxidoreductase" evidence="10">
    <location>
        <begin position="268"/>
        <end position="632"/>
    </location>
</feature>
<evidence type="ECO:0000256" key="5">
    <source>
        <dbReference type="ARBA" id="ARBA00022691"/>
    </source>
</evidence>
<comment type="similarity">
    <text evidence="10">In the N-terminal section; belongs to the methyltransferase superfamily. tRNA (mnm(5)s(2)U34)-methyltransferase family.</text>
</comment>
<dbReference type="AlphaFoldDB" id="A0A261W0C0"/>
<dbReference type="GO" id="GO:0016645">
    <property type="term" value="F:oxidoreductase activity, acting on the CH-NH group of donors"/>
    <property type="evidence" value="ECO:0007669"/>
    <property type="project" value="InterPro"/>
</dbReference>
<dbReference type="NCBIfam" id="TIGR03197">
    <property type="entry name" value="MnmC_Cterm"/>
    <property type="match status" value="1"/>
</dbReference>
<organism evidence="13 14">
    <name type="scientific">Bordetella genomosp. 2</name>
    <dbReference type="NCBI Taxonomy" id="1983456"/>
    <lineage>
        <taxon>Bacteria</taxon>
        <taxon>Pseudomonadati</taxon>
        <taxon>Pseudomonadota</taxon>
        <taxon>Betaproteobacteria</taxon>
        <taxon>Burkholderiales</taxon>
        <taxon>Alcaligenaceae</taxon>
        <taxon>Bordetella</taxon>
    </lineage>
</organism>
<reference evidence="14" key="1">
    <citation type="submission" date="2017-05" db="EMBL/GenBank/DDBJ databases">
        <title>Complete and WGS of Bordetella genogroups.</title>
        <authorList>
            <person name="Spilker T."/>
            <person name="Lipuma J."/>
        </authorList>
    </citation>
    <scope>NUCLEOTIDE SEQUENCE [LARGE SCALE GENOMIC DNA]</scope>
    <source>
        <strain evidence="14">AU8256</strain>
    </source>
</reference>
<keyword evidence="4 10" id="KW-0808">Transferase</keyword>
<dbReference type="RefSeq" id="WP_094805723.1">
    <property type="nucleotide sequence ID" value="NZ_NEVT01000003.1"/>
</dbReference>
<dbReference type="HAMAP" id="MF_01102">
    <property type="entry name" value="MnmC"/>
    <property type="match status" value="1"/>
</dbReference>
<comment type="caution">
    <text evidence="13">The sequence shown here is derived from an EMBL/GenBank/DDBJ whole genome shotgun (WGS) entry which is preliminary data.</text>
</comment>
<dbReference type="InterPro" id="IPR017610">
    <property type="entry name" value="tRNA_S-uridine_synth_MnmC_C"/>
</dbReference>
<dbReference type="GO" id="GO:0005737">
    <property type="term" value="C:cytoplasm"/>
    <property type="evidence" value="ECO:0007669"/>
    <property type="project" value="UniProtKB-SubCell"/>
</dbReference>
<feature type="domain" description="FAD dependent oxidoreductase" evidence="11">
    <location>
        <begin position="265"/>
        <end position="612"/>
    </location>
</feature>
<dbReference type="Proteomes" id="UP000215633">
    <property type="component" value="Unassembled WGS sequence"/>
</dbReference>
<dbReference type="NCBIfam" id="NF033855">
    <property type="entry name" value="tRNA_MNMC2"/>
    <property type="match status" value="1"/>
</dbReference>
<comment type="catalytic activity">
    <reaction evidence="10">
        <text>5-aminomethyl-2-thiouridine(34) in tRNA + S-adenosyl-L-methionine = 5-methylaminomethyl-2-thiouridine(34) in tRNA + S-adenosyl-L-homocysteine + H(+)</text>
        <dbReference type="Rhea" id="RHEA:19569"/>
        <dbReference type="Rhea" id="RHEA-COMP:10195"/>
        <dbReference type="Rhea" id="RHEA-COMP:10197"/>
        <dbReference type="ChEBI" id="CHEBI:15378"/>
        <dbReference type="ChEBI" id="CHEBI:57856"/>
        <dbReference type="ChEBI" id="CHEBI:59789"/>
        <dbReference type="ChEBI" id="CHEBI:74454"/>
        <dbReference type="ChEBI" id="CHEBI:74455"/>
        <dbReference type="EC" id="2.1.1.61"/>
    </reaction>
</comment>
<comment type="cofactor">
    <cofactor evidence="10">
        <name>FAD</name>
        <dbReference type="ChEBI" id="CHEBI:57692"/>
    </cofactor>
</comment>
<dbReference type="InterPro" id="IPR047785">
    <property type="entry name" value="tRNA_MNMC2"/>
</dbReference>
<keyword evidence="9 10" id="KW-0511">Multifunctional enzyme</keyword>
<proteinExistence type="inferred from homology"/>
<dbReference type="EC" id="1.5.-.-" evidence="10"/>
<dbReference type="PANTHER" id="PTHR13847">
    <property type="entry name" value="SARCOSINE DEHYDROGENASE-RELATED"/>
    <property type="match status" value="1"/>
</dbReference>
<feature type="domain" description="MnmC-like methyltransferase" evidence="12">
    <location>
        <begin position="116"/>
        <end position="236"/>
    </location>
</feature>
<dbReference type="EMBL" id="NEVT01000003">
    <property type="protein sequence ID" value="OZI79003.1"/>
    <property type="molecule type" value="Genomic_DNA"/>
</dbReference>
<dbReference type="InterPro" id="IPR029063">
    <property type="entry name" value="SAM-dependent_MTases_sf"/>
</dbReference>
<evidence type="ECO:0000256" key="2">
    <source>
        <dbReference type="ARBA" id="ARBA00022603"/>
    </source>
</evidence>
<keyword evidence="14" id="KW-1185">Reference proteome</keyword>
<dbReference type="GO" id="GO:0032259">
    <property type="term" value="P:methylation"/>
    <property type="evidence" value="ECO:0007669"/>
    <property type="project" value="UniProtKB-KW"/>
</dbReference>
<evidence type="ECO:0000256" key="8">
    <source>
        <dbReference type="ARBA" id="ARBA00023002"/>
    </source>
</evidence>
<dbReference type="Gene3D" id="3.50.50.60">
    <property type="entry name" value="FAD/NAD(P)-binding domain"/>
    <property type="match status" value="1"/>
</dbReference>
<evidence type="ECO:0000256" key="4">
    <source>
        <dbReference type="ARBA" id="ARBA00022679"/>
    </source>
</evidence>
<dbReference type="SUPFAM" id="SSF51905">
    <property type="entry name" value="FAD/NAD(P)-binding domain"/>
    <property type="match status" value="1"/>
</dbReference>
<keyword evidence="1 10" id="KW-0963">Cytoplasm</keyword>
<evidence type="ECO:0000259" key="11">
    <source>
        <dbReference type="Pfam" id="PF01266"/>
    </source>
</evidence>
<evidence type="ECO:0000256" key="6">
    <source>
        <dbReference type="ARBA" id="ARBA00022694"/>
    </source>
</evidence>
<dbReference type="Gene3D" id="3.30.9.10">
    <property type="entry name" value="D-Amino Acid Oxidase, subunit A, domain 2"/>
    <property type="match status" value="1"/>
</dbReference>
<evidence type="ECO:0000259" key="12">
    <source>
        <dbReference type="Pfam" id="PF05430"/>
    </source>
</evidence>
<keyword evidence="6 10" id="KW-0819">tRNA processing</keyword>
<dbReference type="InterPro" id="IPR036188">
    <property type="entry name" value="FAD/NAD-bd_sf"/>
</dbReference>
<keyword evidence="8 10" id="KW-0560">Oxidoreductase</keyword>
<evidence type="ECO:0000256" key="10">
    <source>
        <dbReference type="HAMAP-Rule" id="MF_01102"/>
    </source>
</evidence>
<evidence type="ECO:0000256" key="9">
    <source>
        <dbReference type="ARBA" id="ARBA00023268"/>
    </source>
</evidence>
<accession>A0A261W0C0</accession>
<dbReference type="InterPro" id="IPR006076">
    <property type="entry name" value="FAD-dep_OxRdtase"/>
</dbReference>
<dbReference type="GO" id="GO:0004808">
    <property type="term" value="F:tRNA (5-methylaminomethyl-2-thiouridylate)(34)-methyltransferase activity"/>
    <property type="evidence" value="ECO:0007669"/>
    <property type="project" value="UniProtKB-EC"/>
</dbReference>
<dbReference type="InterPro" id="IPR008471">
    <property type="entry name" value="MnmC-like_methylTransf"/>
</dbReference>
<evidence type="ECO:0000256" key="7">
    <source>
        <dbReference type="ARBA" id="ARBA00022827"/>
    </source>
</evidence>
<evidence type="ECO:0000313" key="13">
    <source>
        <dbReference type="EMBL" id="OZI79003.1"/>
    </source>
</evidence>
<dbReference type="GO" id="GO:0050660">
    <property type="term" value="F:flavin adenine dinucleotide binding"/>
    <property type="evidence" value="ECO:0007669"/>
    <property type="project" value="UniProtKB-UniRule"/>
</dbReference>
<evidence type="ECO:0000256" key="3">
    <source>
        <dbReference type="ARBA" id="ARBA00022630"/>
    </source>
</evidence>
<comment type="function">
    <text evidence="10">Catalyzes the last two steps in the biosynthesis of 5-methylaminomethyl-2-thiouridine (mnm(5)s(2)U) at the wobble position (U34) in tRNA. Catalyzes the FAD-dependent demodification of cmnm(5)s(2)U34 to nm(5)s(2)U34, followed by the transfer of a methyl group from S-adenosyl-L-methionine to nm(5)s(2)U34, to form mnm(5)s(2)U34.</text>
</comment>
<dbReference type="Gene3D" id="3.40.50.150">
    <property type="entry name" value="Vaccinia Virus protein VP39"/>
    <property type="match status" value="1"/>
</dbReference>
<dbReference type="PANTHER" id="PTHR13847:SF283">
    <property type="entry name" value="TRNA 5-METHYLAMINOMETHYL-2-THIOURIDINE BIOSYNTHESIS BIFUNCTIONAL PROTEIN MNMC"/>
    <property type="match status" value="1"/>
</dbReference>
<name>A0A261W0C0_9BORD</name>
<keyword evidence="3 10" id="KW-0285">Flavoprotein</keyword>
<dbReference type="Pfam" id="PF01266">
    <property type="entry name" value="DAO"/>
    <property type="match status" value="1"/>
</dbReference>
<gene>
    <name evidence="10" type="primary">mnmC</name>
    <name evidence="13" type="ORF">CAL24_03410</name>
</gene>
<dbReference type="EC" id="2.1.1.61" evidence="10"/>
<comment type="subcellular location">
    <subcellularLocation>
        <location evidence="10">Cytoplasm</location>
    </subcellularLocation>
</comment>
<comment type="similarity">
    <text evidence="10">In the C-terminal section; belongs to the DAO family.</text>
</comment>
<dbReference type="GO" id="GO:0002097">
    <property type="term" value="P:tRNA wobble base modification"/>
    <property type="evidence" value="ECO:0007669"/>
    <property type="project" value="UniProtKB-UniRule"/>
</dbReference>
<feature type="region of interest" description="tRNA (mnm(5)s(2)U34)-methyltransferase" evidence="10">
    <location>
        <begin position="1"/>
        <end position="237"/>
    </location>
</feature>
<keyword evidence="7 10" id="KW-0274">FAD</keyword>
<evidence type="ECO:0000256" key="1">
    <source>
        <dbReference type="ARBA" id="ARBA00022490"/>
    </source>
</evidence>